<evidence type="ECO:0000313" key="2">
    <source>
        <dbReference type="EMBL" id="PKB93740.1"/>
    </source>
</evidence>
<comment type="caution">
    <text evidence="2">The sequence shown here is derived from an EMBL/GenBank/DDBJ whole genome shotgun (WGS) entry which is preliminary data.</text>
</comment>
<feature type="non-terminal residue" evidence="2">
    <location>
        <position position="1"/>
    </location>
</feature>
<accession>A0A2N0NGP4</accession>
<reference evidence="2 3" key="2">
    <citation type="submission" date="2017-09" db="EMBL/GenBank/DDBJ databases">
        <title>Extensive intraspecific genome diversity in a model arbuscular mycorrhizal fungus.</title>
        <authorList>
            <person name="Chen E.C."/>
            <person name="Morin E."/>
            <person name="Beaudet D."/>
            <person name="Noel J."/>
            <person name="Ndikumana S."/>
            <person name="Charron P."/>
            <person name="St-Onge C."/>
            <person name="Giorgi J."/>
            <person name="Grigoriev I.V."/>
            <person name="Roux C."/>
            <person name="Martin F.M."/>
            <person name="Corradi N."/>
        </authorList>
    </citation>
    <scope>NUCLEOTIDE SEQUENCE [LARGE SCALE GENOMIC DNA]</scope>
    <source>
        <strain evidence="2 3">A5</strain>
    </source>
</reference>
<sequence length="167" mass="18850">IEEPWDRAISPNTTAQISERKAEGKHEGICKDEDSRISPSSSRASQAEVMEEGEKSVALRKEPSVYKDCTESGKTSSSVLSIKEEERMEEVGEAKVKEELIKYKGNNKEEEEEERKFSLINLNQVGIRPLRPMRPRYRRVSKQSEKSNVVEWIGVAKLVADPASEVG</sequence>
<organism evidence="2 3">
    <name type="scientific">Rhizophagus irregularis</name>
    <dbReference type="NCBI Taxonomy" id="588596"/>
    <lineage>
        <taxon>Eukaryota</taxon>
        <taxon>Fungi</taxon>
        <taxon>Fungi incertae sedis</taxon>
        <taxon>Mucoromycota</taxon>
        <taxon>Glomeromycotina</taxon>
        <taxon>Glomeromycetes</taxon>
        <taxon>Glomerales</taxon>
        <taxon>Glomeraceae</taxon>
        <taxon>Rhizophagus</taxon>
    </lineage>
</organism>
<dbReference type="EMBL" id="LLXJ01007347">
    <property type="protein sequence ID" value="PKB93740.1"/>
    <property type="molecule type" value="Genomic_DNA"/>
</dbReference>
<gene>
    <name evidence="2" type="ORF">RhiirA5_440444</name>
</gene>
<evidence type="ECO:0000256" key="1">
    <source>
        <dbReference type="SAM" id="MobiDB-lite"/>
    </source>
</evidence>
<name>A0A2N0NGP4_9GLOM</name>
<feature type="compositionally biased region" description="Basic and acidic residues" evidence="1">
    <location>
        <begin position="18"/>
        <end position="36"/>
    </location>
</feature>
<dbReference type="AlphaFoldDB" id="A0A2N0NGP4"/>
<evidence type="ECO:0000313" key="3">
    <source>
        <dbReference type="Proteomes" id="UP000232722"/>
    </source>
</evidence>
<protein>
    <submittedName>
        <fullName evidence="2">Uncharacterized protein</fullName>
    </submittedName>
</protein>
<feature type="compositionally biased region" description="Basic and acidic residues" evidence="1">
    <location>
        <begin position="52"/>
        <end position="71"/>
    </location>
</feature>
<dbReference type="Proteomes" id="UP000232722">
    <property type="component" value="Unassembled WGS sequence"/>
</dbReference>
<proteinExistence type="predicted"/>
<reference evidence="2 3" key="1">
    <citation type="submission" date="2016-04" db="EMBL/GenBank/DDBJ databases">
        <title>Genome analyses suggest a sexual origin of heterokaryosis in a supposedly ancient asexual fungus.</title>
        <authorList>
            <person name="Ropars J."/>
            <person name="Sedzielewska K."/>
            <person name="Noel J."/>
            <person name="Charron P."/>
            <person name="Farinelli L."/>
            <person name="Marton T."/>
            <person name="Kruger M."/>
            <person name="Pelin A."/>
            <person name="Brachmann A."/>
            <person name="Corradi N."/>
        </authorList>
    </citation>
    <scope>NUCLEOTIDE SEQUENCE [LARGE SCALE GENOMIC DNA]</scope>
    <source>
        <strain evidence="2 3">A5</strain>
    </source>
</reference>
<feature type="region of interest" description="Disordered" evidence="1">
    <location>
        <begin position="1"/>
        <end position="88"/>
    </location>
</feature>